<dbReference type="InterPro" id="IPR043502">
    <property type="entry name" value="DNA/RNA_pol_sf"/>
</dbReference>
<dbReference type="Gene3D" id="3.30.70.270">
    <property type="match status" value="1"/>
</dbReference>
<evidence type="ECO:0000313" key="1">
    <source>
        <dbReference type="EMBL" id="KUM46442.1"/>
    </source>
</evidence>
<reference evidence="1" key="1">
    <citation type="journal article" date="2015" name="Genome Biol. Evol.">
        <title>Organellar Genomes of White Spruce (Picea glauca): Assembly and Annotation.</title>
        <authorList>
            <person name="Jackman S.D."/>
            <person name="Warren R.L."/>
            <person name="Gibb E.A."/>
            <person name="Vandervalk B.P."/>
            <person name="Mohamadi H."/>
            <person name="Chu J."/>
            <person name="Raymond A."/>
            <person name="Pleasance S."/>
            <person name="Coope R."/>
            <person name="Wildung M.R."/>
            <person name="Ritland C.E."/>
            <person name="Bousquet J."/>
            <person name="Jones S.J."/>
            <person name="Bohlmann J."/>
            <person name="Birol I."/>
        </authorList>
    </citation>
    <scope>NUCLEOTIDE SEQUENCE [LARGE SCALE GENOMIC DNA]</scope>
    <source>
        <tissue evidence="1">Flushing bud</tissue>
    </source>
</reference>
<dbReference type="InterPro" id="IPR043128">
    <property type="entry name" value="Rev_trsase/Diguanyl_cyclase"/>
</dbReference>
<keyword evidence="1" id="KW-0496">Mitochondrion</keyword>
<name>A0A101LW56_PICGL</name>
<geneLocation type="mitochondrion" evidence="1"/>
<dbReference type="SUPFAM" id="SSF56672">
    <property type="entry name" value="DNA/RNA polymerases"/>
    <property type="match status" value="1"/>
</dbReference>
<proteinExistence type="predicted"/>
<gene>
    <name evidence="1" type="ORF">ABT39_MTgene1543</name>
</gene>
<accession>A0A101LW56</accession>
<organism evidence="1">
    <name type="scientific">Picea glauca</name>
    <name type="common">White spruce</name>
    <name type="synonym">Pinus glauca</name>
    <dbReference type="NCBI Taxonomy" id="3330"/>
    <lineage>
        <taxon>Eukaryota</taxon>
        <taxon>Viridiplantae</taxon>
        <taxon>Streptophyta</taxon>
        <taxon>Embryophyta</taxon>
        <taxon>Tracheophyta</taxon>
        <taxon>Spermatophyta</taxon>
        <taxon>Pinopsida</taxon>
        <taxon>Pinidae</taxon>
        <taxon>Conifers I</taxon>
        <taxon>Pinales</taxon>
        <taxon>Pinaceae</taxon>
        <taxon>Picea</taxon>
    </lineage>
</organism>
<comment type="caution">
    <text evidence="1">The sequence shown here is derived from an EMBL/GenBank/DDBJ whole genome shotgun (WGS) entry which is preliminary data.</text>
</comment>
<dbReference type="EMBL" id="LKAM01000011">
    <property type="protein sequence ID" value="KUM46442.1"/>
    <property type="molecule type" value="Genomic_DNA"/>
</dbReference>
<evidence type="ECO:0008006" key="2">
    <source>
        <dbReference type="Google" id="ProtNLM"/>
    </source>
</evidence>
<sequence>MIVIYLDDSTISLKHRADHVEHLKQGFGRCREYGISLNLIKVRGNRRKAVMPYCIQRRSRNRSRRGKGYSTN</sequence>
<protein>
    <recommendedName>
        <fullName evidence="2">Reverse transcriptase domain-containing protein</fullName>
    </recommendedName>
</protein>
<dbReference type="AlphaFoldDB" id="A0A101LW56"/>